<feature type="domain" description="Nitroreductase" evidence="6">
    <location>
        <begin position="64"/>
        <end position="217"/>
    </location>
</feature>
<dbReference type="Pfam" id="PF00881">
    <property type="entry name" value="Nitroreductase"/>
    <property type="match status" value="1"/>
</dbReference>
<evidence type="ECO:0000313" key="7">
    <source>
        <dbReference type="EMBL" id="KAJ4456185.1"/>
    </source>
</evidence>
<organism evidence="7 8">
    <name type="scientific">Paratrimastix pyriformis</name>
    <dbReference type="NCBI Taxonomy" id="342808"/>
    <lineage>
        <taxon>Eukaryota</taxon>
        <taxon>Metamonada</taxon>
        <taxon>Preaxostyla</taxon>
        <taxon>Paratrimastigidae</taxon>
        <taxon>Paratrimastix</taxon>
    </lineage>
</organism>
<evidence type="ECO:0000313" key="8">
    <source>
        <dbReference type="Proteomes" id="UP001141327"/>
    </source>
</evidence>
<comment type="similarity">
    <text evidence="2">Belongs to the nitroreductase family.</text>
</comment>
<comment type="caution">
    <text evidence="7">The sequence shown here is derived from an EMBL/GenBank/DDBJ whole genome shotgun (WGS) entry which is preliminary data.</text>
</comment>
<reference evidence="7" key="1">
    <citation type="journal article" date="2022" name="bioRxiv">
        <title>Genomics of Preaxostyla Flagellates Illuminates Evolutionary Transitions and the Path Towards Mitochondrial Loss.</title>
        <authorList>
            <person name="Novak L.V.F."/>
            <person name="Treitli S.C."/>
            <person name="Pyrih J."/>
            <person name="Halakuc P."/>
            <person name="Pipaliya S.V."/>
            <person name="Vacek V."/>
            <person name="Brzon O."/>
            <person name="Soukal P."/>
            <person name="Eme L."/>
            <person name="Dacks J.B."/>
            <person name="Karnkowska A."/>
            <person name="Elias M."/>
            <person name="Hampl V."/>
        </authorList>
    </citation>
    <scope>NUCLEOTIDE SEQUENCE</scope>
    <source>
        <strain evidence="7">RCP-MX</strain>
    </source>
</reference>
<dbReference type="Gene3D" id="3.40.109.10">
    <property type="entry name" value="NADH Oxidase"/>
    <property type="match status" value="2"/>
</dbReference>
<gene>
    <name evidence="7" type="ORF">PAPYR_8717</name>
</gene>
<dbReference type="PANTHER" id="PTHR43673">
    <property type="entry name" value="NAD(P)H NITROREDUCTASE YDGI-RELATED"/>
    <property type="match status" value="1"/>
</dbReference>
<evidence type="ECO:0000256" key="3">
    <source>
        <dbReference type="ARBA" id="ARBA00022630"/>
    </source>
</evidence>
<evidence type="ECO:0000256" key="2">
    <source>
        <dbReference type="ARBA" id="ARBA00007118"/>
    </source>
</evidence>
<keyword evidence="4" id="KW-0288">FMN</keyword>
<name>A0ABQ8UFL9_9EUKA</name>
<dbReference type="EMBL" id="JAPMOS010000079">
    <property type="protein sequence ID" value="KAJ4456185.1"/>
    <property type="molecule type" value="Genomic_DNA"/>
</dbReference>
<evidence type="ECO:0000256" key="4">
    <source>
        <dbReference type="ARBA" id="ARBA00022643"/>
    </source>
</evidence>
<protein>
    <submittedName>
        <fullName evidence="7">Nitroreductase family protein</fullName>
    </submittedName>
</protein>
<dbReference type="Proteomes" id="UP001141327">
    <property type="component" value="Unassembled WGS sequence"/>
</dbReference>
<keyword evidence="8" id="KW-1185">Reference proteome</keyword>
<dbReference type="PANTHER" id="PTHR43673:SF2">
    <property type="entry name" value="NITROREDUCTASE"/>
    <property type="match status" value="1"/>
</dbReference>
<accession>A0ABQ8UFL9</accession>
<evidence type="ECO:0000256" key="1">
    <source>
        <dbReference type="ARBA" id="ARBA00001917"/>
    </source>
</evidence>
<dbReference type="InterPro" id="IPR029479">
    <property type="entry name" value="Nitroreductase"/>
</dbReference>
<comment type="cofactor">
    <cofactor evidence="1">
        <name>FMN</name>
        <dbReference type="ChEBI" id="CHEBI:58210"/>
    </cofactor>
</comment>
<evidence type="ECO:0000259" key="6">
    <source>
        <dbReference type="Pfam" id="PF00881"/>
    </source>
</evidence>
<evidence type="ECO:0000256" key="5">
    <source>
        <dbReference type="ARBA" id="ARBA00023002"/>
    </source>
</evidence>
<dbReference type="SUPFAM" id="SSF55469">
    <property type="entry name" value="FMN-dependent nitroreductase-like"/>
    <property type="match status" value="1"/>
</dbReference>
<dbReference type="CDD" id="cd02136">
    <property type="entry name" value="PnbA_NfnB-like"/>
    <property type="match status" value="1"/>
</dbReference>
<dbReference type="InterPro" id="IPR000415">
    <property type="entry name" value="Nitroreductase-like"/>
</dbReference>
<sequence>MFFLVAEIQQVVEWVKLGDPSGWRVDGDPPGPPRAFAAAPSKHNGFGAYFRCPGKKMQVSQAVETRHTVRKYQTTPVPRHLIEQLLNAALMAPSARNQQPWKFYVLSDAQKIAQLGTAIEKLAINPNLAQRKENLHVENVIFYDAPTVLFVTRPKEASVFAELDCGLAVQNLLLTAHSLGLGTCPVGLARMYGKELVPQYVPLRADEEFVLAITVGYPVPAGVNPAHPIDTAAHVQWIE</sequence>
<proteinExistence type="inferred from homology"/>
<keyword evidence="3" id="KW-0285">Flavoprotein</keyword>
<keyword evidence="5" id="KW-0560">Oxidoreductase</keyword>